<keyword evidence="2" id="KW-1185">Reference proteome</keyword>
<name>Q677X5_9VIRU</name>
<dbReference type="Proteomes" id="UP000106699">
    <property type="component" value="Segment"/>
</dbReference>
<evidence type="ECO:0000313" key="1">
    <source>
        <dbReference type="EMBL" id="AAU10982.1"/>
    </source>
</evidence>
<dbReference type="KEGG" id="vg:2979163"/>
<accession>Q677X5</accession>
<proteinExistence type="predicted"/>
<dbReference type="GeneID" id="2979163"/>
<dbReference type="EMBL" id="AY380826">
    <property type="protein sequence ID" value="AAU10982.1"/>
    <property type="molecule type" value="Genomic_DNA"/>
</dbReference>
<protein>
    <submittedName>
        <fullName evidence="1">Uncharacterized protein</fullName>
    </submittedName>
</protein>
<dbReference type="RefSeq" id="YP_073643.1">
    <property type="nucleotide sequence ID" value="NC_005902.1"/>
</dbReference>
<reference evidence="1 2" key="1">
    <citation type="journal article" date="2004" name="J. Virol.">
        <title>Complete genome sequence of lymphocystis disease virus isolated from China.</title>
        <authorList>
            <person name="Zhang Q.Y."/>
            <person name="Xiao F."/>
            <person name="Xie J."/>
            <person name="Li Z.Q."/>
            <person name="Gui J.F."/>
        </authorList>
    </citation>
    <scope>NUCLEOTIDE SEQUENCE [LARGE SCALE GENOMIC DNA]</scope>
</reference>
<organism evidence="1 2">
    <name type="scientific">lymphocystis disease virus-China</name>
    <dbReference type="NCBI Taxonomy" id="256729"/>
    <lineage>
        <taxon>Viruses</taxon>
        <taxon>Varidnaviria</taxon>
        <taxon>Bamfordvirae</taxon>
        <taxon>Nucleocytoviricota</taxon>
        <taxon>Megaviricetes</taxon>
        <taxon>Pimascovirales</taxon>
        <taxon>Pimascovirales incertae sedis</taxon>
        <taxon>Iridoviridae</taxon>
        <taxon>Alphairidovirinae</taxon>
        <taxon>Lymphocystivirus</taxon>
        <taxon>Lymphocystivirus paralichthys1</taxon>
        <taxon>Lymphocystis disease virus 2</taxon>
    </lineage>
</organism>
<evidence type="ECO:0000313" key="2">
    <source>
        <dbReference type="Proteomes" id="UP000106699"/>
    </source>
</evidence>
<sequence length="51" mass="5986">MQINTGKGFSYIIHPINTIVNMLIRIKRKSIPINNILNINIFLKIRSFFNL</sequence>